<dbReference type="GO" id="GO:0008955">
    <property type="term" value="F:peptidoglycan glycosyltransferase activity"/>
    <property type="evidence" value="ECO:0007669"/>
    <property type="project" value="UniProtKB-EC"/>
</dbReference>
<keyword evidence="9" id="KW-0573">Peptidoglycan synthesis</keyword>
<dbReference type="PANTHER" id="PTHR30474:SF2">
    <property type="entry name" value="PEPTIDOGLYCAN GLYCOSYLTRANSFERASE FTSW-RELATED"/>
    <property type="match status" value="1"/>
</dbReference>
<proteinExistence type="inferred from homology"/>
<evidence type="ECO:0000256" key="14">
    <source>
        <dbReference type="ARBA" id="ARBA00032370"/>
    </source>
</evidence>
<keyword evidence="24" id="KW-1185">Reference proteome</keyword>
<comment type="similarity">
    <text evidence="16">Belongs to the SEDS family. FtsW subfamily.</text>
</comment>
<evidence type="ECO:0000256" key="3">
    <source>
        <dbReference type="ARBA" id="ARBA00022475"/>
    </source>
</evidence>
<evidence type="ECO:0000256" key="4">
    <source>
        <dbReference type="ARBA" id="ARBA00022618"/>
    </source>
</evidence>
<gene>
    <name evidence="23" type="primary">ftsW</name>
    <name evidence="23" type="ORF">GMA10_05355</name>
</gene>
<keyword evidence="7 22" id="KW-0812">Transmembrane</keyword>
<evidence type="ECO:0000256" key="22">
    <source>
        <dbReference type="SAM" id="Phobius"/>
    </source>
</evidence>
<dbReference type="InterPro" id="IPR001182">
    <property type="entry name" value="FtsW/RodA"/>
</dbReference>
<keyword evidence="5" id="KW-0328">Glycosyltransferase</keyword>
<evidence type="ECO:0000256" key="21">
    <source>
        <dbReference type="ARBA" id="ARBA00049966"/>
    </source>
</evidence>
<dbReference type="GO" id="GO:0071555">
    <property type="term" value="P:cell wall organization"/>
    <property type="evidence" value="ECO:0007669"/>
    <property type="project" value="UniProtKB-KW"/>
</dbReference>
<feature type="transmembrane region" description="Helical" evidence="22">
    <location>
        <begin position="224"/>
        <end position="242"/>
    </location>
</feature>
<comment type="pathway">
    <text evidence="2">Cell wall biogenesis; peptidoglycan biosynthesis.</text>
</comment>
<protein>
    <recommendedName>
        <fullName evidence="17">Probable peptidoglycan glycosyltransferase FtsW</fullName>
        <ecNumber evidence="19">2.4.99.28</ecNumber>
    </recommendedName>
    <alternativeName>
        <fullName evidence="18">Cell division protein FtsW</fullName>
    </alternativeName>
    <alternativeName>
        <fullName evidence="15">Cell wall polymerase</fullName>
    </alternativeName>
    <alternativeName>
        <fullName evidence="14">Peptidoglycan polymerase</fullName>
    </alternativeName>
</protein>
<comment type="subcellular location">
    <subcellularLocation>
        <location evidence="1">Cell membrane</location>
        <topology evidence="1">Multi-pass membrane protein</topology>
    </subcellularLocation>
</comment>
<keyword evidence="3" id="KW-1003">Cell membrane</keyword>
<dbReference type="RefSeq" id="WP_129315332.1">
    <property type="nucleotide sequence ID" value="NZ_JBITVH010000004.1"/>
</dbReference>
<dbReference type="GO" id="GO:0015648">
    <property type="term" value="F:lipid-linked peptidoglycan transporter activity"/>
    <property type="evidence" value="ECO:0007669"/>
    <property type="project" value="TreeGrafter"/>
</dbReference>
<comment type="function">
    <text evidence="21">Peptidoglycan polymerase that is essential for cell division.</text>
</comment>
<keyword evidence="4" id="KW-0132">Cell division</keyword>
<feature type="transmembrane region" description="Helical" evidence="22">
    <location>
        <begin position="347"/>
        <end position="371"/>
    </location>
</feature>
<keyword evidence="10 22" id="KW-1133">Transmembrane helix</keyword>
<dbReference type="NCBIfam" id="TIGR02614">
    <property type="entry name" value="ftsW"/>
    <property type="match status" value="1"/>
</dbReference>
<dbReference type="PROSITE" id="PS00428">
    <property type="entry name" value="FTSW_RODA_SPOVE"/>
    <property type="match status" value="1"/>
</dbReference>
<evidence type="ECO:0000256" key="12">
    <source>
        <dbReference type="ARBA" id="ARBA00023306"/>
    </source>
</evidence>
<feature type="transmembrane region" description="Helical" evidence="22">
    <location>
        <begin position="112"/>
        <end position="132"/>
    </location>
</feature>
<evidence type="ECO:0000256" key="6">
    <source>
        <dbReference type="ARBA" id="ARBA00022679"/>
    </source>
</evidence>
<dbReference type="OrthoDB" id="9768187at2"/>
<organism evidence="23 24">
    <name type="scientific">Rothia koreensis</name>
    <dbReference type="NCBI Taxonomy" id="592378"/>
    <lineage>
        <taxon>Bacteria</taxon>
        <taxon>Bacillati</taxon>
        <taxon>Actinomycetota</taxon>
        <taxon>Actinomycetes</taxon>
        <taxon>Micrococcales</taxon>
        <taxon>Micrococcaceae</taxon>
        <taxon>Rothia</taxon>
    </lineage>
</organism>
<dbReference type="AlphaFoldDB" id="A0A7K1LI69"/>
<dbReference type="EC" id="2.4.99.28" evidence="19"/>
<feature type="transmembrane region" description="Helical" evidence="22">
    <location>
        <begin position="186"/>
        <end position="212"/>
    </location>
</feature>
<dbReference type="InterPro" id="IPR013437">
    <property type="entry name" value="FtsW"/>
</dbReference>
<comment type="catalytic activity">
    <reaction evidence="20">
        <text>[GlcNAc-(1-&gt;4)-Mur2Ac(oyl-L-Ala-gamma-D-Glu-L-Lys-D-Ala-D-Ala)](n)-di-trans,octa-cis-undecaprenyl diphosphate + beta-D-GlcNAc-(1-&gt;4)-Mur2Ac(oyl-L-Ala-gamma-D-Glu-L-Lys-D-Ala-D-Ala)-di-trans,octa-cis-undecaprenyl diphosphate = [GlcNAc-(1-&gt;4)-Mur2Ac(oyl-L-Ala-gamma-D-Glu-L-Lys-D-Ala-D-Ala)](n+1)-di-trans,octa-cis-undecaprenyl diphosphate + di-trans,octa-cis-undecaprenyl diphosphate + H(+)</text>
        <dbReference type="Rhea" id="RHEA:23708"/>
        <dbReference type="Rhea" id="RHEA-COMP:9602"/>
        <dbReference type="Rhea" id="RHEA-COMP:9603"/>
        <dbReference type="ChEBI" id="CHEBI:15378"/>
        <dbReference type="ChEBI" id="CHEBI:58405"/>
        <dbReference type="ChEBI" id="CHEBI:60033"/>
        <dbReference type="ChEBI" id="CHEBI:78435"/>
        <dbReference type="EC" id="2.4.99.28"/>
    </reaction>
</comment>
<feature type="transmembrane region" description="Helical" evidence="22">
    <location>
        <begin position="44"/>
        <end position="69"/>
    </location>
</feature>
<evidence type="ECO:0000256" key="7">
    <source>
        <dbReference type="ARBA" id="ARBA00022692"/>
    </source>
</evidence>
<keyword evidence="13" id="KW-0961">Cell wall biogenesis/degradation</keyword>
<evidence type="ECO:0000313" key="24">
    <source>
        <dbReference type="Proteomes" id="UP000462152"/>
    </source>
</evidence>
<dbReference type="Proteomes" id="UP000462152">
    <property type="component" value="Unassembled WGS sequence"/>
</dbReference>
<keyword evidence="8" id="KW-0133">Cell shape</keyword>
<evidence type="ECO:0000313" key="23">
    <source>
        <dbReference type="EMBL" id="MUN54642.1"/>
    </source>
</evidence>
<sequence>MSTAAPEQPRNRRKDTLWTRLAEGYRHVTRPLYRWVATGSMTSASVGIAVSSIGLTILGCMMVLSASSVEQLSHGQSPYGLFLRQGLFALTGIVAMFVASRIRISVWKNRKLTYWLMGISLFMLLLVLSPLGKEVNGNRNWLGLGPLSFQPSEIAKFSLLLWVVWSLAKSTRVATSAREALLPSCLGFLGVCGLVIVGGDAGTCIVFALIYASALWFARAPRKIFTRSLLIGAALMVLIVVARPHRLSRVITWLFPSTCTQGQECYQANSGMAALATGSWWGEGLGQSRQKYSYLPEAHNDYIIAILGEELGFIGTCVVIALFTVLALCLARIILRSSDRFVRLAAAGLMAWFVGETFVNIGMVTGLLPVIGIPLPFISYGGTSLMMSLFASGFAMSLTKTPTHPAMSLTSLDPDDAHVN</sequence>
<evidence type="ECO:0000256" key="2">
    <source>
        <dbReference type="ARBA" id="ARBA00004752"/>
    </source>
</evidence>
<evidence type="ECO:0000256" key="9">
    <source>
        <dbReference type="ARBA" id="ARBA00022984"/>
    </source>
</evidence>
<dbReference type="PANTHER" id="PTHR30474">
    <property type="entry name" value="CELL CYCLE PROTEIN"/>
    <property type="match status" value="1"/>
</dbReference>
<keyword evidence="12" id="KW-0131">Cell cycle</keyword>
<keyword evidence="6" id="KW-0808">Transferase</keyword>
<dbReference type="InterPro" id="IPR018365">
    <property type="entry name" value="Cell_cycle_FtsW-rel_CS"/>
</dbReference>
<dbReference type="Pfam" id="PF01098">
    <property type="entry name" value="FTSW_RODA_SPOVE"/>
    <property type="match status" value="1"/>
</dbReference>
<dbReference type="EMBL" id="WOGT01000002">
    <property type="protein sequence ID" value="MUN54642.1"/>
    <property type="molecule type" value="Genomic_DNA"/>
</dbReference>
<evidence type="ECO:0000256" key="10">
    <source>
        <dbReference type="ARBA" id="ARBA00022989"/>
    </source>
</evidence>
<evidence type="ECO:0000256" key="5">
    <source>
        <dbReference type="ARBA" id="ARBA00022676"/>
    </source>
</evidence>
<dbReference type="GO" id="GO:0009252">
    <property type="term" value="P:peptidoglycan biosynthetic process"/>
    <property type="evidence" value="ECO:0007669"/>
    <property type="project" value="UniProtKB-KW"/>
</dbReference>
<feature type="transmembrane region" description="Helical" evidence="22">
    <location>
        <begin position="311"/>
        <end position="335"/>
    </location>
</feature>
<feature type="transmembrane region" description="Helical" evidence="22">
    <location>
        <begin position="377"/>
        <end position="398"/>
    </location>
</feature>
<keyword evidence="11 22" id="KW-0472">Membrane</keyword>
<evidence type="ECO:0000256" key="11">
    <source>
        <dbReference type="ARBA" id="ARBA00023136"/>
    </source>
</evidence>
<dbReference type="GO" id="GO:0005886">
    <property type="term" value="C:plasma membrane"/>
    <property type="evidence" value="ECO:0007669"/>
    <property type="project" value="UniProtKB-SubCell"/>
</dbReference>
<evidence type="ECO:0000256" key="8">
    <source>
        <dbReference type="ARBA" id="ARBA00022960"/>
    </source>
</evidence>
<evidence type="ECO:0000256" key="15">
    <source>
        <dbReference type="ARBA" id="ARBA00033270"/>
    </source>
</evidence>
<name>A0A7K1LI69_9MICC</name>
<evidence type="ECO:0000256" key="20">
    <source>
        <dbReference type="ARBA" id="ARBA00049902"/>
    </source>
</evidence>
<evidence type="ECO:0000256" key="1">
    <source>
        <dbReference type="ARBA" id="ARBA00004651"/>
    </source>
</evidence>
<accession>A0A7K1LI69</accession>
<evidence type="ECO:0000256" key="13">
    <source>
        <dbReference type="ARBA" id="ARBA00023316"/>
    </source>
</evidence>
<dbReference type="GO" id="GO:0051301">
    <property type="term" value="P:cell division"/>
    <property type="evidence" value="ECO:0007669"/>
    <property type="project" value="UniProtKB-KW"/>
</dbReference>
<dbReference type="GO" id="GO:0032153">
    <property type="term" value="C:cell division site"/>
    <property type="evidence" value="ECO:0007669"/>
    <property type="project" value="TreeGrafter"/>
</dbReference>
<dbReference type="GO" id="GO:0008360">
    <property type="term" value="P:regulation of cell shape"/>
    <property type="evidence" value="ECO:0007669"/>
    <property type="project" value="UniProtKB-KW"/>
</dbReference>
<comment type="caution">
    <text evidence="23">The sequence shown here is derived from an EMBL/GenBank/DDBJ whole genome shotgun (WGS) entry which is preliminary data.</text>
</comment>
<evidence type="ECO:0000256" key="16">
    <source>
        <dbReference type="ARBA" id="ARBA00038053"/>
    </source>
</evidence>
<feature type="transmembrane region" description="Helical" evidence="22">
    <location>
        <begin position="81"/>
        <end position="100"/>
    </location>
</feature>
<evidence type="ECO:0000256" key="19">
    <source>
        <dbReference type="ARBA" id="ARBA00044770"/>
    </source>
</evidence>
<evidence type="ECO:0000256" key="17">
    <source>
        <dbReference type="ARBA" id="ARBA00041185"/>
    </source>
</evidence>
<evidence type="ECO:0000256" key="18">
    <source>
        <dbReference type="ARBA" id="ARBA00041418"/>
    </source>
</evidence>
<reference evidence="23 24" key="1">
    <citation type="submission" date="2019-12" db="EMBL/GenBank/DDBJ databases">
        <authorList>
            <person name="Li J."/>
            <person name="Shi Y."/>
            <person name="Xu G."/>
            <person name="Xiao D."/>
            <person name="Ran X."/>
        </authorList>
    </citation>
    <scope>NUCLEOTIDE SEQUENCE [LARGE SCALE GENOMIC DNA]</scope>
    <source>
        <strain evidence="23 24">JCM 15915</strain>
    </source>
</reference>